<dbReference type="InterPro" id="IPR000212">
    <property type="entry name" value="DNA_helicase_UvrD/REP"/>
</dbReference>
<dbReference type="SUPFAM" id="SSF52540">
    <property type="entry name" value="P-loop containing nucleoside triphosphate hydrolases"/>
    <property type="match status" value="1"/>
</dbReference>
<keyword evidence="1 5" id="KW-0547">Nucleotide-binding</keyword>
<protein>
    <submittedName>
        <fullName evidence="8">AAA family ATPase</fullName>
    </submittedName>
</protein>
<dbReference type="GO" id="GO:0003677">
    <property type="term" value="F:DNA binding"/>
    <property type="evidence" value="ECO:0007669"/>
    <property type="project" value="InterPro"/>
</dbReference>
<feature type="compositionally biased region" description="Low complexity" evidence="6">
    <location>
        <begin position="1"/>
        <end position="12"/>
    </location>
</feature>
<evidence type="ECO:0000313" key="9">
    <source>
        <dbReference type="Proteomes" id="UP000234206"/>
    </source>
</evidence>
<dbReference type="InterPro" id="IPR027417">
    <property type="entry name" value="P-loop_NTPase"/>
</dbReference>
<feature type="domain" description="UvrD-like helicase ATP-binding" evidence="7">
    <location>
        <begin position="187"/>
        <end position="530"/>
    </location>
</feature>
<dbReference type="Proteomes" id="UP000234206">
    <property type="component" value="Unassembled WGS sequence"/>
</dbReference>
<comment type="caution">
    <text evidence="8">The sequence shown here is derived from an EMBL/GenBank/DDBJ whole genome shotgun (WGS) entry which is preliminary data.</text>
</comment>
<dbReference type="EMBL" id="PKIZ01000031">
    <property type="protein sequence ID" value="PKZ40788.1"/>
    <property type="molecule type" value="Genomic_DNA"/>
</dbReference>
<evidence type="ECO:0000256" key="5">
    <source>
        <dbReference type="PROSITE-ProRule" id="PRU00560"/>
    </source>
</evidence>
<keyword evidence="4 5" id="KW-0067">ATP-binding</keyword>
<dbReference type="PROSITE" id="PS51198">
    <property type="entry name" value="UVRD_HELICASE_ATP_BIND"/>
    <property type="match status" value="1"/>
</dbReference>
<evidence type="ECO:0000256" key="3">
    <source>
        <dbReference type="ARBA" id="ARBA00022806"/>
    </source>
</evidence>
<keyword evidence="3 5" id="KW-0347">Helicase</keyword>
<evidence type="ECO:0000313" key="8">
    <source>
        <dbReference type="EMBL" id="PKZ40788.1"/>
    </source>
</evidence>
<reference evidence="8 9" key="1">
    <citation type="submission" date="2017-12" db="EMBL/GenBank/DDBJ databases">
        <title>Phylogenetic diversity of female urinary microbiome.</title>
        <authorList>
            <person name="Thomas-White K."/>
            <person name="Wolfe A.J."/>
        </authorList>
    </citation>
    <scope>NUCLEOTIDE SEQUENCE [LARGE SCALE GENOMIC DNA]</scope>
    <source>
        <strain evidence="8 9">UMB1298</strain>
    </source>
</reference>
<dbReference type="RefSeq" id="WP_070703174.1">
    <property type="nucleotide sequence ID" value="NZ_JBHLVH010000027.1"/>
</dbReference>
<keyword evidence="2 5" id="KW-0378">Hydrolase</keyword>
<dbReference type="Gene3D" id="3.40.50.300">
    <property type="entry name" value="P-loop containing nucleotide triphosphate hydrolases"/>
    <property type="match status" value="3"/>
</dbReference>
<dbReference type="PANTHER" id="PTHR11070">
    <property type="entry name" value="UVRD / RECB / PCRA DNA HELICASE FAMILY MEMBER"/>
    <property type="match status" value="1"/>
</dbReference>
<keyword evidence="9" id="KW-1185">Reference proteome</keyword>
<evidence type="ECO:0000256" key="1">
    <source>
        <dbReference type="ARBA" id="ARBA00022741"/>
    </source>
</evidence>
<evidence type="ECO:0000256" key="2">
    <source>
        <dbReference type="ARBA" id="ARBA00022801"/>
    </source>
</evidence>
<dbReference type="GO" id="GO:0016787">
    <property type="term" value="F:hydrolase activity"/>
    <property type="evidence" value="ECO:0007669"/>
    <property type="project" value="UniProtKB-UniRule"/>
</dbReference>
<accession>A0A2I1P829</accession>
<dbReference type="AlphaFoldDB" id="A0A2I1P829"/>
<gene>
    <name evidence="8" type="ORF">CYJ76_11155</name>
</gene>
<evidence type="ECO:0000256" key="4">
    <source>
        <dbReference type="ARBA" id="ARBA00022840"/>
    </source>
</evidence>
<dbReference type="GO" id="GO:0005524">
    <property type="term" value="F:ATP binding"/>
    <property type="evidence" value="ECO:0007669"/>
    <property type="project" value="UniProtKB-UniRule"/>
</dbReference>
<evidence type="ECO:0000256" key="6">
    <source>
        <dbReference type="SAM" id="MobiDB-lite"/>
    </source>
</evidence>
<feature type="binding site" evidence="5">
    <location>
        <begin position="208"/>
        <end position="215"/>
    </location>
    <ligand>
        <name>ATP</name>
        <dbReference type="ChEBI" id="CHEBI:30616"/>
    </ligand>
</feature>
<proteinExistence type="predicted"/>
<sequence>MDTPTPDAGTPPTDSPDAELAAEREHLTRARSAMARMRESSLATTAEGADARTVEFLARTLWQRAVSLEDDPHTTLFFGRIDLAPGHGTDPLSDAPERWHLGRRHVTDDAGDPLVIDWRAEVATAYYRASATDPMGVERRRRFGVVDGQLTGFEDEHLLSGQALDSALLAHEIERPRTGPMRDIVSTIQPEQDEIVRADAATTVCVQGAPGTGKTAVGLHRVAWLLYAHSARLARGGALVIGPNEAFLEHVGQVLPSLGEVEVAHSTVDGLLGLEVRGTDAADVATLKGDPRLAEVVDRAVWGRITEPDEALVVPRGARRWRVPAYEVREVFAELRSRGVRYSAAREMAARRLAHRVLAQMEAAGDSPDDRVADAVARSTPMKAYLKAHWPVLDPQRVVFELLGDADVLARAAEGVLSPEEQALLQWDKAPRSPRSARWSAADVALLDEAGDAVERTPSLAHVVLDEAQDLSPMQLRAVGRRASTGALTVLGDIAQGTTPWATASWEETLHHLGAEGSHVEELVRGFRVPAAVIELAARLLPHMAPGLRAPEAVRSTRGDLAFTAVEGSGGEVDGTPSEALLGAARAAAERALAHEGTVGVIVPGTWTDAVAAALDGVEEASAPEEGPASARCTVLPAGTAKGLEFDRVVVVEPARVVADEPDHRTGLRRLYVVLTRAVSGLEVVHAAPLPTELGVG</sequence>
<dbReference type="InterPro" id="IPR014016">
    <property type="entry name" value="UvrD-like_ATP-bd"/>
</dbReference>
<feature type="region of interest" description="Disordered" evidence="6">
    <location>
        <begin position="1"/>
        <end position="20"/>
    </location>
</feature>
<dbReference type="GO" id="GO:0005829">
    <property type="term" value="C:cytosol"/>
    <property type="evidence" value="ECO:0007669"/>
    <property type="project" value="TreeGrafter"/>
</dbReference>
<evidence type="ECO:0000259" key="7">
    <source>
        <dbReference type="PROSITE" id="PS51198"/>
    </source>
</evidence>
<organism evidence="8 9">
    <name type="scientific">Kytococcus schroeteri</name>
    <dbReference type="NCBI Taxonomy" id="138300"/>
    <lineage>
        <taxon>Bacteria</taxon>
        <taxon>Bacillati</taxon>
        <taxon>Actinomycetota</taxon>
        <taxon>Actinomycetes</taxon>
        <taxon>Micrococcales</taxon>
        <taxon>Kytococcaceae</taxon>
        <taxon>Kytococcus</taxon>
    </lineage>
</organism>
<name>A0A2I1P829_9MICO</name>
<dbReference type="PANTHER" id="PTHR11070:SF45">
    <property type="entry name" value="DNA 3'-5' HELICASE"/>
    <property type="match status" value="1"/>
</dbReference>
<dbReference type="GO" id="GO:0043138">
    <property type="term" value="F:3'-5' DNA helicase activity"/>
    <property type="evidence" value="ECO:0007669"/>
    <property type="project" value="TreeGrafter"/>
</dbReference>
<dbReference type="GO" id="GO:0000725">
    <property type="term" value="P:recombinational repair"/>
    <property type="evidence" value="ECO:0007669"/>
    <property type="project" value="TreeGrafter"/>
</dbReference>
<dbReference type="OrthoDB" id="9787585at2"/>